<accession>A0ABT0B3Y5</accession>
<evidence type="ECO:0000256" key="1">
    <source>
        <dbReference type="SAM" id="SignalP"/>
    </source>
</evidence>
<feature type="signal peptide" evidence="1">
    <location>
        <begin position="1"/>
        <end position="21"/>
    </location>
</feature>
<dbReference type="Pfam" id="PF09912">
    <property type="entry name" value="DUF2141"/>
    <property type="match status" value="1"/>
</dbReference>
<feature type="chain" id="PRO_5046939116" evidence="1">
    <location>
        <begin position="22"/>
        <end position="145"/>
    </location>
</feature>
<dbReference type="InterPro" id="IPR018673">
    <property type="entry name" value="DUF2141"/>
</dbReference>
<organism evidence="2 3">
    <name type="scientific">Novosphingobium album</name>
    <name type="common">ex Hu et al. 2023</name>
    <dbReference type="NCBI Taxonomy" id="2930093"/>
    <lineage>
        <taxon>Bacteria</taxon>
        <taxon>Pseudomonadati</taxon>
        <taxon>Pseudomonadota</taxon>
        <taxon>Alphaproteobacteria</taxon>
        <taxon>Sphingomonadales</taxon>
        <taxon>Sphingomonadaceae</taxon>
        <taxon>Novosphingobium</taxon>
    </lineage>
</organism>
<dbReference type="Proteomes" id="UP001162880">
    <property type="component" value="Unassembled WGS sequence"/>
</dbReference>
<gene>
    <name evidence="2" type="ORF">MTR64_14360</name>
</gene>
<keyword evidence="3" id="KW-1185">Reference proteome</keyword>
<name>A0ABT0B3Y5_9SPHN</name>
<protein>
    <submittedName>
        <fullName evidence="2">DUF2141 domain-containing protein</fullName>
    </submittedName>
</protein>
<dbReference type="RefSeq" id="WP_243994818.1">
    <property type="nucleotide sequence ID" value="NZ_JALHLE010000023.1"/>
</dbReference>
<evidence type="ECO:0000313" key="2">
    <source>
        <dbReference type="EMBL" id="MCJ2179753.1"/>
    </source>
</evidence>
<keyword evidence="1" id="KW-0732">Signal</keyword>
<proteinExistence type="predicted"/>
<sequence length="145" mass="15330">MKALATTLLAMSALAAIPASAQPPATFNLTVTGLHSTRGQIVACLWRDKDRFPSCEKSGTALKRTFPVTGTEMHVTLPLPAEGRYAVTVVHDEDGNGKMKHNFIGMPAEGVGISNNPGGMPGYDKSLTQIAPGGSVTIRMKYLFG</sequence>
<comment type="caution">
    <text evidence="2">The sequence shown here is derived from an EMBL/GenBank/DDBJ whole genome shotgun (WGS) entry which is preliminary data.</text>
</comment>
<evidence type="ECO:0000313" key="3">
    <source>
        <dbReference type="Proteomes" id="UP001162880"/>
    </source>
</evidence>
<reference evidence="2" key="1">
    <citation type="submission" date="2022-03" db="EMBL/GenBank/DDBJ databases">
        <title>Identification of a novel bacterium isolated from mangrove sediments.</title>
        <authorList>
            <person name="Pan X."/>
        </authorList>
    </citation>
    <scope>NUCLEOTIDE SEQUENCE</scope>
    <source>
        <strain evidence="2">B2580</strain>
    </source>
</reference>
<dbReference type="EMBL" id="JALHLE010000023">
    <property type="protein sequence ID" value="MCJ2179753.1"/>
    <property type="molecule type" value="Genomic_DNA"/>
</dbReference>